<dbReference type="Gene3D" id="2.60.220.50">
    <property type="match status" value="1"/>
</dbReference>
<feature type="transmembrane region" description="Helical" evidence="6">
    <location>
        <begin position="552"/>
        <end position="571"/>
    </location>
</feature>
<feature type="chain" id="PRO_5021328362" evidence="7">
    <location>
        <begin position="33"/>
        <end position="658"/>
    </location>
</feature>
<dbReference type="Pfam" id="PF00002">
    <property type="entry name" value="7tm_2"/>
    <property type="match status" value="1"/>
</dbReference>
<keyword evidence="3 6" id="KW-1133">Transmembrane helix</keyword>
<evidence type="ECO:0000256" key="3">
    <source>
        <dbReference type="ARBA" id="ARBA00022989"/>
    </source>
</evidence>
<organism evidence="10 11">
    <name type="scientific">Callorhinchus milii</name>
    <name type="common">Ghost shark</name>
    <dbReference type="NCBI Taxonomy" id="7868"/>
    <lineage>
        <taxon>Eukaryota</taxon>
        <taxon>Metazoa</taxon>
        <taxon>Chordata</taxon>
        <taxon>Craniata</taxon>
        <taxon>Vertebrata</taxon>
        <taxon>Chondrichthyes</taxon>
        <taxon>Holocephali</taxon>
        <taxon>Chimaeriformes</taxon>
        <taxon>Callorhinchidae</taxon>
        <taxon>Callorhinchus</taxon>
    </lineage>
</organism>
<sequence length="658" mass="74351">MASAVRMGPGASCVSRMLLWSVLLFCFSFHFKTEMVVSGSDFTVCGRLSNSMKTFHLCTRGPSCTINLTLSENKVNVYIGDGNNYSNTETIITKNPLSNFCFTWSANMKNYTISSENILNVTGSLDNMSVYRRCENFTLTNSFNNSVGNFSYMRMFNLNSIKFLKASSLTFQGSNTSSGDADPDECEQMANRIKDAAEAFVGNLNEPNYISQFMILMLSNMVNRCGDQISNISFYSRIPLFLNQVTRKDLNRFNRRQVIINNNVTSLIMLFPLHGFYGVSIESNSSLITFNRTETVKNPTIEITINKDVQMNEPFNIVSTLYKGTAFFQGNRNCAFWEFSPTGSREQGNWNISGCTTHNSEYTTQCLCDHLSFFAVLLDVGLPLDPSVVISLEFITLIGCTISAVFLTITIIHYIYLSLKKQIDSFNKIHLNLCISLLFLNIDFLLIKKLSSLHIDWLCKALAISLHYFFLSSFVWMGVEGFHLYLLIIKVFHTQINWYLLKASLIAWGFPAIVEGISFAVNQEMYGYYNISSTNSEICWITDHLVQHITNWGTFGLVFLGNTMILTVTLVKVLQLKRADAQYKQDSGNCKSLCSVLSLSVLLGLTYGVAFFQFGSGRVFILFLFTILNSLQGFFIFLWHCLLTIQARKSKKQNSSTS</sequence>
<keyword evidence="11" id="KW-1185">Reference proteome</keyword>
<dbReference type="InterPro" id="IPR046338">
    <property type="entry name" value="GAIN_dom_sf"/>
</dbReference>
<feature type="transmembrane region" description="Helical" evidence="6">
    <location>
        <begin position="429"/>
        <end position="447"/>
    </location>
</feature>
<evidence type="ECO:0000256" key="1">
    <source>
        <dbReference type="ARBA" id="ARBA00004141"/>
    </source>
</evidence>
<dbReference type="GO" id="GO:0007189">
    <property type="term" value="P:adenylate cyclase-activating G protein-coupled receptor signaling pathway"/>
    <property type="evidence" value="ECO:0007669"/>
    <property type="project" value="TreeGrafter"/>
</dbReference>
<feature type="domain" description="G-protein coupled receptors family 2 profile 2" evidence="9">
    <location>
        <begin position="392"/>
        <end position="644"/>
    </location>
</feature>
<feature type="signal peptide" evidence="7">
    <location>
        <begin position="1"/>
        <end position="32"/>
    </location>
</feature>
<feature type="transmembrane region" description="Helical" evidence="6">
    <location>
        <begin position="394"/>
        <end position="417"/>
    </location>
</feature>
<keyword evidence="7" id="KW-0732">Signal</keyword>
<keyword evidence="4 6" id="KW-0472">Membrane</keyword>
<evidence type="ECO:0000259" key="9">
    <source>
        <dbReference type="PROSITE" id="PS50261"/>
    </source>
</evidence>
<dbReference type="InterPro" id="IPR000832">
    <property type="entry name" value="GPCR_2_secretin-like"/>
</dbReference>
<reference evidence="10" key="4">
    <citation type="submission" date="2025-08" db="UniProtKB">
        <authorList>
            <consortium name="Ensembl"/>
        </authorList>
    </citation>
    <scope>IDENTIFICATION</scope>
</reference>
<name>A0A4W3J956_CALMI</name>
<evidence type="ECO:0000256" key="2">
    <source>
        <dbReference type="ARBA" id="ARBA00022692"/>
    </source>
</evidence>
<dbReference type="Ensembl" id="ENSCMIT00000040385.1">
    <property type="protein sequence ID" value="ENSCMIP00000039814.1"/>
    <property type="gene ID" value="ENSCMIG00000016658.1"/>
</dbReference>
<keyword evidence="5" id="KW-1015">Disulfide bond</keyword>
<feature type="domain" description="GAIN-B" evidence="8">
    <location>
        <begin position="228"/>
        <end position="384"/>
    </location>
</feature>
<evidence type="ECO:0000256" key="6">
    <source>
        <dbReference type="SAM" id="Phobius"/>
    </source>
</evidence>
<keyword evidence="2 6" id="KW-0812">Transmembrane</keyword>
<dbReference type="PROSITE" id="PS50221">
    <property type="entry name" value="GAIN_B"/>
    <property type="match status" value="1"/>
</dbReference>
<dbReference type="Pfam" id="PF01825">
    <property type="entry name" value="GPS"/>
    <property type="match status" value="1"/>
</dbReference>
<dbReference type="SMART" id="SM00303">
    <property type="entry name" value="GPS"/>
    <property type="match status" value="1"/>
</dbReference>
<dbReference type="InterPro" id="IPR057244">
    <property type="entry name" value="GAIN_B"/>
</dbReference>
<evidence type="ECO:0000256" key="5">
    <source>
        <dbReference type="ARBA" id="ARBA00023157"/>
    </source>
</evidence>
<dbReference type="AlphaFoldDB" id="A0A4W3J956"/>
<comment type="subcellular location">
    <subcellularLocation>
        <location evidence="1">Membrane</location>
        <topology evidence="1">Multi-pass membrane protein</topology>
    </subcellularLocation>
</comment>
<reference evidence="11" key="1">
    <citation type="journal article" date="2006" name="Science">
        <title>Ancient noncoding elements conserved in the human genome.</title>
        <authorList>
            <person name="Venkatesh B."/>
            <person name="Kirkness E.F."/>
            <person name="Loh Y.H."/>
            <person name="Halpern A.L."/>
            <person name="Lee A.P."/>
            <person name="Johnson J."/>
            <person name="Dandona N."/>
            <person name="Viswanathan L.D."/>
            <person name="Tay A."/>
            <person name="Venter J.C."/>
            <person name="Strausberg R.L."/>
            <person name="Brenner S."/>
        </authorList>
    </citation>
    <scope>NUCLEOTIDE SEQUENCE [LARGE SCALE GENOMIC DNA]</scope>
</reference>
<dbReference type="GO" id="GO:0005886">
    <property type="term" value="C:plasma membrane"/>
    <property type="evidence" value="ECO:0007669"/>
    <property type="project" value="TreeGrafter"/>
</dbReference>
<evidence type="ECO:0000259" key="8">
    <source>
        <dbReference type="PROSITE" id="PS50221"/>
    </source>
</evidence>
<dbReference type="STRING" id="7868.ENSCMIP00000039814"/>
<reference evidence="11" key="2">
    <citation type="journal article" date="2007" name="PLoS Biol.">
        <title>Survey sequencing and comparative analysis of the elephant shark (Callorhinchus milii) genome.</title>
        <authorList>
            <person name="Venkatesh B."/>
            <person name="Kirkness E.F."/>
            <person name="Loh Y.H."/>
            <person name="Halpern A.L."/>
            <person name="Lee A.P."/>
            <person name="Johnson J."/>
            <person name="Dandona N."/>
            <person name="Viswanathan L.D."/>
            <person name="Tay A."/>
            <person name="Venter J.C."/>
            <person name="Strausberg R.L."/>
            <person name="Brenner S."/>
        </authorList>
    </citation>
    <scope>NUCLEOTIDE SEQUENCE [LARGE SCALE GENOMIC DNA]</scope>
</reference>
<feature type="transmembrane region" description="Helical" evidence="6">
    <location>
        <begin position="467"/>
        <end position="487"/>
    </location>
</feature>
<dbReference type="PANTHER" id="PTHR12011">
    <property type="entry name" value="ADHESION G-PROTEIN COUPLED RECEPTOR"/>
    <property type="match status" value="1"/>
</dbReference>
<feature type="transmembrane region" description="Helical" evidence="6">
    <location>
        <begin position="499"/>
        <end position="521"/>
    </location>
</feature>
<dbReference type="Gene3D" id="1.20.1070.10">
    <property type="entry name" value="Rhodopsin 7-helix transmembrane proteins"/>
    <property type="match status" value="1"/>
</dbReference>
<dbReference type="InParanoid" id="A0A4W3J956"/>
<dbReference type="GeneTree" id="ENSGT00940000154285"/>
<accession>A0A4W3J956</accession>
<dbReference type="PANTHER" id="PTHR12011:SF285">
    <property type="entry name" value="ADHESION G PROTEIN-COUPLED RECEPTOR G3"/>
    <property type="match status" value="1"/>
</dbReference>
<gene>
    <name evidence="10" type="primary">LOC103190640</name>
</gene>
<evidence type="ECO:0000313" key="11">
    <source>
        <dbReference type="Proteomes" id="UP000314986"/>
    </source>
</evidence>
<reference evidence="10" key="5">
    <citation type="submission" date="2025-09" db="UniProtKB">
        <authorList>
            <consortium name="Ensembl"/>
        </authorList>
    </citation>
    <scope>IDENTIFICATION</scope>
</reference>
<proteinExistence type="predicted"/>
<dbReference type="InterPro" id="IPR000203">
    <property type="entry name" value="GPS"/>
</dbReference>
<dbReference type="GO" id="GO:0007166">
    <property type="term" value="P:cell surface receptor signaling pathway"/>
    <property type="evidence" value="ECO:0007669"/>
    <property type="project" value="InterPro"/>
</dbReference>
<reference evidence="11" key="3">
    <citation type="journal article" date="2014" name="Nature">
        <title>Elephant shark genome provides unique insights into gnathostome evolution.</title>
        <authorList>
            <consortium name="International Elephant Shark Genome Sequencing Consortium"/>
            <person name="Venkatesh B."/>
            <person name="Lee A.P."/>
            <person name="Ravi V."/>
            <person name="Maurya A.K."/>
            <person name="Lian M.M."/>
            <person name="Swann J.B."/>
            <person name="Ohta Y."/>
            <person name="Flajnik M.F."/>
            <person name="Sutoh Y."/>
            <person name="Kasahara M."/>
            <person name="Hoon S."/>
            <person name="Gangu V."/>
            <person name="Roy S.W."/>
            <person name="Irimia M."/>
            <person name="Korzh V."/>
            <person name="Kondrychyn I."/>
            <person name="Lim Z.W."/>
            <person name="Tay B.H."/>
            <person name="Tohari S."/>
            <person name="Kong K.W."/>
            <person name="Ho S."/>
            <person name="Lorente-Galdos B."/>
            <person name="Quilez J."/>
            <person name="Marques-Bonet T."/>
            <person name="Raney B.J."/>
            <person name="Ingham P.W."/>
            <person name="Tay A."/>
            <person name="Hillier L.W."/>
            <person name="Minx P."/>
            <person name="Boehm T."/>
            <person name="Wilson R.K."/>
            <person name="Brenner S."/>
            <person name="Warren W.C."/>
        </authorList>
    </citation>
    <scope>NUCLEOTIDE SEQUENCE [LARGE SCALE GENOMIC DNA]</scope>
</reference>
<feature type="transmembrane region" description="Helical" evidence="6">
    <location>
        <begin position="592"/>
        <end position="614"/>
    </location>
</feature>
<dbReference type="InterPro" id="IPR017981">
    <property type="entry name" value="GPCR_2-like_7TM"/>
</dbReference>
<dbReference type="PRINTS" id="PR00249">
    <property type="entry name" value="GPCRSECRETIN"/>
</dbReference>
<feature type="transmembrane region" description="Helical" evidence="6">
    <location>
        <begin position="620"/>
        <end position="643"/>
    </location>
</feature>
<dbReference type="Proteomes" id="UP000314986">
    <property type="component" value="Unassembled WGS sequence"/>
</dbReference>
<evidence type="ECO:0000256" key="4">
    <source>
        <dbReference type="ARBA" id="ARBA00023136"/>
    </source>
</evidence>
<dbReference type="GO" id="GO:0004930">
    <property type="term" value="F:G protein-coupled receptor activity"/>
    <property type="evidence" value="ECO:0007669"/>
    <property type="project" value="InterPro"/>
</dbReference>
<dbReference type="PROSITE" id="PS50261">
    <property type="entry name" value="G_PROTEIN_RECEP_F2_4"/>
    <property type="match status" value="1"/>
</dbReference>
<evidence type="ECO:0000256" key="7">
    <source>
        <dbReference type="SAM" id="SignalP"/>
    </source>
</evidence>
<evidence type="ECO:0000313" key="10">
    <source>
        <dbReference type="Ensembl" id="ENSCMIP00000039814.1"/>
    </source>
</evidence>
<protein>
    <submittedName>
        <fullName evidence="10">Probable G-protein coupled receptor 114</fullName>
    </submittedName>
</protein>